<dbReference type="InterPro" id="IPR014756">
    <property type="entry name" value="Ig_E-set"/>
</dbReference>
<proteinExistence type="predicted"/>
<dbReference type="EMBL" id="CP088295">
    <property type="protein sequence ID" value="UUY04968.1"/>
    <property type="molecule type" value="Genomic_DNA"/>
</dbReference>
<dbReference type="PROSITE" id="PS50022">
    <property type="entry name" value="FA58C_3"/>
    <property type="match status" value="1"/>
</dbReference>
<dbReference type="SUPFAM" id="SSF81296">
    <property type="entry name" value="E set domains"/>
    <property type="match status" value="1"/>
</dbReference>
<feature type="region of interest" description="Disordered" evidence="1">
    <location>
        <begin position="245"/>
        <end position="268"/>
    </location>
</feature>
<sequence>MTATMVGPYTMLGITGGTSKETYLLDVSKDGRPVPRTTGATKDPHITGTAVTLPDGSALVIGGNSSGSETYGTPVYGTERWSPETGQWTSMANTPRQRQYHSVAALLPDGRVWSAGTSINGSNANEYNGAYFTPPYLYKQDGSGELAPRPQITNAPKTASWGERMTFTSPQAASIRKATLVRLSATTHQYDFSGAFVPAEVSVNGDQVGVDVPSNGNTVPAGSYMVFLIDSAGVPSKAAVVRIDPAADSTPRSTATASSQNGSQYPAWKGYDGDTSTLGVVTKSQAEPWWQIDFGRSRQVGSITIHNRTDTTTNRQRLRSAWVFASDDPFTSTSVSATRSQPGVTAKQLPSTVGSTVNVSLGRSARYVRIQIPRTDSLNLKEVVPTFSATPAPQLGLTKTSQTDSQVVVKVANTGTASGTIQSVTLPGAGWAQTAGPNAPFTVAAGRGRRR</sequence>
<evidence type="ECO:0000313" key="3">
    <source>
        <dbReference type="EMBL" id="UUY04968.1"/>
    </source>
</evidence>
<dbReference type="SUPFAM" id="SSF50965">
    <property type="entry name" value="Galactose oxidase, central domain"/>
    <property type="match status" value="1"/>
</dbReference>
<dbReference type="InterPro" id="IPR008979">
    <property type="entry name" value="Galactose-bd-like_sf"/>
</dbReference>
<dbReference type="SUPFAM" id="SSF49785">
    <property type="entry name" value="Galactose-binding domain-like"/>
    <property type="match status" value="1"/>
</dbReference>
<dbReference type="InterPro" id="IPR013783">
    <property type="entry name" value="Ig-like_fold"/>
</dbReference>
<dbReference type="InterPro" id="IPR037293">
    <property type="entry name" value="Gal_Oxidase_central_sf"/>
</dbReference>
<dbReference type="Gene3D" id="2.60.40.10">
    <property type="entry name" value="Immunoglobulins"/>
    <property type="match status" value="1"/>
</dbReference>
<dbReference type="PANTHER" id="PTHR32208:SF21">
    <property type="entry name" value="LOW QUALITY PROTEIN: ALDEHYDE OXIDASE GLOX-LIKE"/>
    <property type="match status" value="1"/>
</dbReference>
<organism evidence="3 4">
    <name type="scientific">Svornostia abyssi</name>
    <dbReference type="NCBI Taxonomy" id="2898438"/>
    <lineage>
        <taxon>Bacteria</taxon>
        <taxon>Bacillati</taxon>
        <taxon>Actinomycetota</taxon>
        <taxon>Thermoleophilia</taxon>
        <taxon>Solirubrobacterales</taxon>
        <taxon>Baekduiaceae</taxon>
        <taxon>Svornostia</taxon>
    </lineage>
</organism>
<name>A0ABY5PJU8_9ACTN</name>
<feature type="compositionally biased region" description="Polar residues" evidence="1">
    <location>
        <begin position="250"/>
        <end position="264"/>
    </location>
</feature>
<dbReference type="RefSeq" id="WP_353865443.1">
    <property type="nucleotide sequence ID" value="NZ_CP088295.1"/>
</dbReference>
<dbReference type="Gene3D" id="2.130.10.80">
    <property type="entry name" value="Galactose oxidase/kelch, beta-propeller"/>
    <property type="match status" value="1"/>
</dbReference>
<dbReference type="InterPro" id="IPR000421">
    <property type="entry name" value="FA58C"/>
</dbReference>
<dbReference type="InterPro" id="IPR015202">
    <property type="entry name" value="GO-like_E_set"/>
</dbReference>
<feature type="domain" description="F5/8 type C" evidence="2">
    <location>
        <begin position="236"/>
        <end position="370"/>
    </location>
</feature>
<dbReference type="InterPro" id="IPR011043">
    <property type="entry name" value="Gal_Oxase/kelch_b-propeller"/>
</dbReference>
<gene>
    <name evidence="3" type="ORF">LRS13_05410</name>
</gene>
<dbReference type="Pfam" id="PF09118">
    <property type="entry name" value="GO-like_E_set"/>
    <property type="match status" value="1"/>
</dbReference>
<evidence type="ECO:0000256" key="1">
    <source>
        <dbReference type="SAM" id="MobiDB-lite"/>
    </source>
</evidence>
<reference evidence="4" key="1">
    <citation type="submission" date="2021-11" db="EMBL/GenBank/DDBJ databases">
        <title>Cultivation dependent microbiological survey of springs from the worlds oldest radium mine currently devoted to the extraction of radon-saturated water.</title>
        <authorList>
            <person name="Kapinusova G."/>
            <person name="Smrhova T."/>
            <person name="Strejcek M."/>
            <person name="Suman J."/>
            <person name="Jani K."/>
            <person name="Pajer P."/>
            <person name="Uhlik O."/>
        </authorList>
    </citation>
    <scope>NUCLEOTIDE SEQUENCE [LARGE SCALE GENOMIC DNA]</scope>
    <source>
        <strain evidence="4">J379</strain>
    </source>
</reference>
<dbReference type="Proteomes" id="UP001058860">
    <property type="component" value="Chromosome"/>
</dbReference>
<protein>
    <submittedName>
        <fullName evidence="3">DUF1929 domain-containing protein</fullName>
    </submittedName>
</protein>
<dbReference type="PANTHER" id="PTHR32208">
    <property type="entry name" value="SECRETED PROTEIN-RELATED"/>
    <property type="match status" value="1"/>
</dbReference>
<dbReference type="CDD" id="cd02851">
    <property type="entry name" value="E_set_GO_C"/>
    <property type="match status" value="1"/>
</dbReference>
<evidence type="ECO:0000313" key="4">
    <source>
        <dbReference type="Proteomes" id="UP001058860"/>
    </source>
</evidence>
<dbReference type="Gene3D" id="2.60.120.260">
    <property type="entry name" value="Galactose-binding domain-like"/>
    <property type="match status" value="1"/>
</dbReference>
<evidence type="ECO:0000259" key="2">
    <source>
        <dbReference type="PROSITE" id="PS50022"/>
    </source>
</evidence>
<keyword evidence="4" id="KW-1185">Reference proteome</keyword>
<dbReference type="Pfam" id="PF22633">
    <property type="entry name" value="F5_F8_type_C_2"/>
    <property type="match status" value="1"/>
</dbReference>
<accession>A0ABY5PJU8</accession>